<reference evidence="2" key="1">
    <citation type="submission" date="2016-10" db="EMBL/GenBank/DDBJ databases">
        <authorList>
            <person name="Varghese N."/>
            <person name="Submissions S."/>
        </authorList>
    </citation>
    <scope>NUCLEOTIDE SEQUENCE [LARGE SCALE GENOMIC DNA]</scope>
    <source>
        <strain evidence="2">CGMCC 4.2126</strain>
    </source>
</reference>
<evidence type="ECO:0000313" key="2">
    <source>
        <dbReference type="Proteomes" id="UP000199111"/>
    </source>
</evidence>
<keyword evidence="2" id="KW-1185">Reference proteome</keyword>
<dbReference type="AlphaFoldDB" id="A0A1I3PL88"/>
<sequence>MLCQENTVFRSITGVTGIVLIVLSTAVACGAGDERACAASGGTVTAAP</sequence>
<evidence type="ECO:0000313" key="1">
    <source>
        <dbReference type="EMBL" id="SFJ21826.1"/>
    </source>
</evidence>
<organism evidence="1 2">
    <name type="scientific">Streptosporangium canum</name>
    <dbReference type="NCBI Taxonomy" id="324952"/>
    <lineage>
        <taxon>Bacteria</taxon>
        <taxon>Bacillati</taxon>
        <taxon>Actinomycetota</taxon>
        <taxon>Actinomycetes</taxon>
        <taxon>Streptosporangiales</taxon>
        <taxon>Streptosporangiaceae</taxon>
        <taxon>Streptosporangium</taxon>
    </lineage>
</organism>
<dbReference type="EMBL" id="FOQY01000007">
    <property type="protein sequence ID" value="SFJ21826.1"/>
    <property type="molecule type" value="Genomic_DNA"/>
</dbReference>
<accession>A0A1I3PL88</accession>
<dbReference type="Proteomes" id="UP000199111">
    <property type="component" value="Unassembled WGS sequence"/>
</dbReference>
<protein>
    <submittedName>
        <fullName evidence="1">Uncharacterized protein</fullName>
    </submittedName>
</protein>
<proteinExistence type="predicted"/>
<gene>
    <name evidence="1" type="ORF">SAMN05216275_107112</name>
</gene>
<name>A0A1I3PL88_9ACTN</name>